<feature type="region of interest" description="Disordered" evidence="1">
    <location>
        <begin position="33"/>
        <end position="55"/>
    </location>
</feature>
<dbReference type="AlphaFoldDB" id="A0A1H2PLJ4"/>
<dbReference type="Gene3D" id="3.55.50.70">
    <property type="match status" value="1"/>
</dbReference>
<feature type="domain" description="Toxin co-regulated pilus biosynthesis protein Q C-terminal" evidence="3">
    <location>
        <begin position="109"/>
        <end position="186"/>
    </location>
</feature>
<protein>
    <submittedName>
        <fullName evidence="4">Toxin co-regulated pilus biosynthesis protein Q</fullName>
    </submittedName>
</protein>
<proteinExistence type="predicted"/>
<sequence>MNQSGGLSHRARMVALTAAVLAAWPVAHAALAASPPAPEPVRVRPAPVSEDKTLRDPLAQVATALGSGEADASIPRVASAPADALGGSDVTAPADATSAAARSDPLSTVWVADSGSELRETLIAWAERAGWSVVWNSDYDFRLRAGARFTGPFESALKSLLDSVRTAGGQVYLRLYAGNRVVVVRDTWED</sequence>
<keyword evidence="2" id="KW-0732">Signal</keyword>
<evidence type="ECO:0000259" key="3">
    <source>
        <dbReference type="Pfam" id="PF10671"/>
    </source>
</evidence>
<evidence type="ECO:0000256" key="1">
    <source>
        <dbReference type="SAM" id="MobiDB-lite"/>
    </source>
</evidence>
<dbReference type="Proteomes" id="UP000243719">
    <property type="component" value="Unassembled WGS sequence"/>
</dbReference>
<accession>A0A1H2PLJ4</accession>
<feature type="chain" id="PRO_5017460850" evidence="2">
    <location>
        <begin position="30"/>
        <end position="190"/>
    </location>
</feature>
<feature type="signal peptide" evidence="2">
    <location>
        <begin position="1"/>
        <end position="29"/>
    </location>
</feature>
<evidence type="ECO:0000256" key="2">
    <source>
        <dbReference type="SAM" id="SignalP"/>
    </source>
</evidence>
<dbReference type="InterPro" id="IPR018927">
    <property type="entry name" value="Pilus_synth_Q_C"/>
</dbReference>
<dbReference type="OrthoDB" id="5791855at2"/>
<gene>
    <name evidence="4" type="ORF">SAMN05216551_101421</name>
</gene>
<keyword evidence="5" id="KW-1185">Reference proteome</keyword>
<reference evidence="5" key="1">
    <citation type="submission" date="2016-09" db="EMBL/GenBank/DDBJ databases">
        <authorList>
            <person name="Varghese N."/>
            <person name="Submissions S."/>
        </authorList>
    </citation>
    <scope>NUCLEOTIDE SEQUENCE [LARGE SCALE GENOMIC DNA]</scope>
    <source>
        <strain evidence="5">JS23</strain>
    </source>
</reference>
<organism evidence="4 5">
    <name type="scientific">Chitinasiproducens palmae</name>
    <dbReference type="NCBI Taxonomy" id="1770053"/>
    <lineage>
        <taxon>Bacteria</taxon>
        <taxon>Pseudomonadati</taxon>
        <taxon>Pseudomonadota</taxon>
        <taxon>Betaproteobacteria</taxon>
        <taxon>Burkholderiales</taxon>
        <taxon>Burkholderiaceae</taxon>
        <taxon>Chitinasiproducens</taxon>
    </lineage>
</organism>
<dbReference type="EMBL" id="FNLO01000001">
    <property type="protein sequence ID" value="SDV46546.1"/>
    <property type="molecule type" value="Genomic_DNA"/>
</dbReference>
<dbReference type="Pfam" id="PF10671">
    <property type="entry name" value="TcpQ"/>
    <property type="match status" value="1"/>
</dbReference>
<name>A0A1H2PLJ4_9BURK</name>
<evidence type="ECO:0000313" key="5">
    <source>
        <dbReference type="Proteomes" id="UP000243719"/>
    </source>
</evidence>
<dbReference type="RefSeq" id="WP_091904046.1">
    <property type="nucleotide sequence ID" value="NZ_FNLO01000001.1"/>
</dbReference>
<evidence type="ECO:0000313" key="4">
    <source>
        <dbReference type="EMBL" id="SDV46546.1"/>
    </source>
</evidence>
<dbReference type="STRING" id="1770053.SAMN05216551_101421"/>